<gene>
    <name evidence="3" type="ORF">RB653_000342</name>
</gene>
<dbReference type="PANTHER" id="PTHR36983:SF2">
    <property type="entry name" value="DNAJ HOMOLOG SUBFAMILY C MEMBER 13"/>
    <property type="match status" value="1"/>
</dbReference>
<dbReference type="CDD" id="cd06257">
    <property type="entry name" value="DnaJ"/>
    <property type="match status" value="1"/>
</dbReference>
<dbReference type="Pfam" id="PF19432">
    <property type="entry name" value="RME-8_N"/>
    <property type="match status" value="3"/>
</dbReference>
<dbReference type="Pfam" id="PF00226">
    <property type="entry name" value="DnaJ"/>
    <property type="match status" value="1"/>
</dbReference>
<dbReference type="InterPro" id="IPR036869">
    <property type="entry name" value="J_dom_sf"/>
</dbReference>
<feature type="compositionally biased region" description="Low complexity" evidence="1">
    <location>
        <begin position="1784"/>
        <end position="1813"/>
    </location>
</feature>
<feature type="compositionally biased region" description="Basic and acidic residues" evidence="1">
    <location>
        <begin position="1544"/>
        <end position="1553"/>
    </location>
</feature>
<dbReference type="SUPFAM" id="SSF48371">
    <property type="entry name" value="ARM repeat"/>
    <property type="match status" value="2"/>
</dbReference>
<dbReference type="InterPro" id="IPR025640">
    <property type="entry name" value="GYF_2"/>
</dbReference>
<dbReference type="EMBL" id="JAVFKY010000002">
    <property type="protein sequence ID" value="KAK5580326.1"/>
    <property type="molecule type" value="Genomic_DNA"/>
</dbReference>
<dbReference type="PROSITE" id="PS50076">
    <property type="entry name" value="DNAJ_2"/>
    <property type="match status" value="1"/>
</dbReference>
<dbReference type="InterPro" id="IPR044978">
    <property type="entry name" value="GRV2/DNAJC13"/>
</dbReference>
<reference evidence="3 4" key="1">
    <citation type="submission" date="2023-11" db="EMBL/GenBank/DDBJ databases">
        <title>Dfirmibasis_genome.</title>
        <authorList>
            <person name="Edelbroek B."/>
            <person name="Kjellin J."/>
            <person name="Jerlstrom-Hultqvist J."/>
            <person name="Soderbom F."/>
        </authorList>
    </citation>
    <scope>NUCLEOTIDE SEQUENCE [LARGE SCALE GENOMIC DNA]</scope>
    <source>
        <strain evidence="3 4">TNS-C-14</strain>
    </source>
</reference>
<organism evidence="3 4">
    <name type="scientific">Dictyostelium firmibasis</name>
    <dbReference type="NCBI Taxonomy" id="79012"/>
    <lineage>
        <taxon>Eukaryota</taxon>
        <taxon>Amoebozoa</taxon>
        <taxon>Evosea</taxon>
        <taxon>Eumycetozoa</taxon>
        <taxon>Dictyostelia</taxon>
        <taxon>Dictyosteliales</taxon>
        <taxon>Dictyosteliaceae</taxon>
        <taxon>Dictyostelium</taxon>
    </lineage>
</organism>
<feature type="compositionally biased region" description="Polar residues" evidence="1">
    <location>
        <begin position="1863"/>
        <end position="1874"/>
    </location>
</feature>
<feature type="compositionally biased region" description="Low complexity" evidence="1">
    <location>
        <begin position="1824"/>
        <end position="1862"/>
    </location>
</feature>
<sequence>MATPNTTSVDEFINAHHRSLSLWYTIKHSWKKKKRFLSIDPINLTTHDVSTWENTNQWAWENGIADVQPSEKHPEQVVIITKKDGKKKDTLNFESDHRADLLTDLQRSLSVVRAAEKQGKSIDQINYRHLGRTGYVYEMSLRELMTGLYKSYSAKKLKRNGTWLDVKLTVCSCSIEETDSDSQLNGQQTKIRASYFFKDFTKIESLADNSSAFLFYFSGEQNQGVASDLFIVNDPKFIENIVAYSKKYVGHEIKFSKSSTPLQEYPSAHRHKRHGKDDDEALVSIIDFTVTKISNRHSTPISRLLTLSTSKVVERDLTSYSVVTTRPYSTIACFVRYDSDSQRLSIQYKDGLLRTYTSSSRDALIASALDFCRSAGNTNATVFTSQIVRGMKITPHHVIPNEDVQESYIRLFENKTFDFENLSVSQITLSLDGFISNIPYSGLSNTFSEKNGKVVLNAIQKILSGLKISGLGSSSSSALSSPGSPQSPPQDDKNDLELISVVLQMLRRVVATRVGFELFTHFPHCKVPLINLLRKSIQCIDDTIAYYALDLLISLIQPAFDGDYEPGQCQANKRELFLSIDLNKTIFEIIQKHSSAGTGSLVLSSAIELLTLLLCDPYSETTDSTIFNDLLSRVGKLGKDLFKLFVHQCPAISKNAGMLMSVVINEGEEELAKQMQIISVVEGALLRHLHDSLFLKINSTQNNPTNLRNQAKREMSKQLISLWTAENKVCRQLLDRVFPRGLVQFLDSQEEAPKEQLLESKQGTTGPKHIKLGVFANWRMKKIIKTRELMAKATTRVRKETKPMKPYNWAMFFYQFNQDHRDANLIWNHTTREELRESMDNEIRLFQQELEAAGREPIAWNDEDFEVPYPSLKKEISVGGYYISLLVDGTSKGIKLINPGLFFNELWQNFLLNESADQKALCLRAMTLVFTHYHTHPSMTHPFSNLSHLIELLENTFDVILRDRLLLFIRSLLQVKSNAKLFIDNRGIYRLLDLITLIHTHYTYGEEGKLLPEWYYAVEVQQEGSSVVQQQKAGPVSRTDLFELLNQKKINKNTKCWAQGTEKWKPLYQIPELRWTIMNGTTHGNVGGVLPKAELGSVILDILNALCSFRPTRHPVTHAVIRPLPRVKRIICEPLNLPRIVQVLLSGQDILVEKTATLLASLLVDNSIVTSKFYLTGAFFFMMLYPNSNVLPIVQLLQIIHNKQHLITSDESTSRRSILLPLLPEALICYLENYTPENFSSKFLSDNDDPETIWNSSMRKVMREKIELHLASLPQRLHSNTTTIYEYVPIPKIVFEELEGELFCHSFYLSRLCNTRKFPNWPIKQPLELFKSVLLVWSEEAVKVPQTMSVDEALEVLNLKPNKGTNGKAHNYKDDDIRKAYYKLAVKYHPDRNPDGREMFEKIQEAYELLSTVNNIDNERGSDKKISLLLLTQVILYTRFMDLFRPFKYPAYPQLWKLINELLVNDKAFENTNKTPLISPAMALLYLTVEASPLNSEEITRNNGVPIIAKCFDKAVNIAFLSIDIPMLIVQTTPISPSFAGKQHKGDLPEPNKDGSTSTNPNAPPDINSTTQEQPSAPKPNPTATPSPTTGNALITIRSSKFNINDHQDGGADIPGEVIGSALRTMAVMAKFPGSRKQLEANNLSLKICENICKCLYLSYSHPHIVTYALEAIYQFARQDDELQQSIINAGVMWHLLRLLYGYDHTLFNSGITVNSESNRIMIANIHAKLSLKSIRRFSGIKSEEDMEGYVEPSDKPTEPVKKPAPAVQIPKGPIAVPIPELNGQLQLTGSPTTQPQSQQSQSAPTTSASTPTVDPLGGSGGVTQTTTTSNTSPTQQSPQQQPQSSPQQQPQQPGNQISTQQKINTSQINSSPTQTSQSTAQAQKDAAQAQKDAAAQQKYQKELKEYMERPETEFNKMVRDMVTVFLTPHIVLRLKMPIGTVPSKHYHKLLTEMNTKHETAAFIWNNSTREDLMEYLNKRLDDAYRNPTTIHPFSTDTFTYKSLSNELKVGGYYLRVYNANPSAPTNATTPIQELFAHLVEFLAKERTTNECPVRNPDKKLWDLYIWKITQALESLRNVVQFGKVTPALYNMAGTNRMRLLFSFLAHQDNQKIQKVTLESLLLVTSNIECINHISQLATEPEGSLLPYLLQLLARPNPATLELALKVEHSLVAISQHVVDTINHCGLLYLLDVFSNNQITMENRIKAVGVLGRMIIDKVHGPRVILFIGKFIPPVFNSTMTEDPQQTVMVFDAQHENPELIWNNNTRAHLKETLTKMQKEYQAQLVQARTYNLHWKLPSEDFQISYNLGGEDELVIGGVYISLFLKQPGWSLRNPRKFLLDVFDLLLKLANTSEVNSTLDPKIQPLSLAIISLFQHHNVLSDQLPSTGYIEKILPLLGHSVPQIRSLMINILHSMSESQVCVDHLAKVGNVWNHLSRAISLPNDNLPLTAECIGKILALNRCEKTCLSEQAARSDFINQSLKLLERGKGVSPTTQALVVNYLKKLEMDPLHGQTITEILDKSETWASYSSQSHDLFITGPATNTAGLLTGGTSTSVGLLTSTAFNSTSMGKNDEPPPLL</sequence>
<feature type="compositionally biased region" description="Polar residues" evidence="1">
    <location>
        <begin position="1554"/>
        <end position="1575"/>
    </location>
</feature>
<dbReference type="GO" id="GO:0006898">
    <property type="term" value="P:receptor-mediated endocytosis"/>
    <property type="evidence" value="ECO:0007669"/>
    <property type="project" value="TreeGrafter"/>
</dbReference>
<feature type="region of interest" description="Disordered" evidence="1">
    <location>
        <begin position="1540"/>
        <end position="1592"/>
    </location>
</feature>
<dbReference type="Proteomes" id="UP001344447">
    <property type="component" value="Unassembled WGS sequence"/>
</dbReference>
<dbReference type="Gene3D" id="1.25.10.10">
    <property type="entry name" value="Leucine-rich Repeat Variant"/>
    <property type="match status" value="1"/>
</dbReference>
<dbReference type="SMART" id="SM00271">
    <property type="entry name" value="DnaJ"/>
    <property type="match status" value="1"/>
</dbReference>
<evidence type="ECO:0000259" key="2">
    <source>
        <dbReference type="PROSITE" id="PS50076"/>
    </source>
</evidence>
<evidence type="ECO:0000256" key="1">
    <source>
        <dbReference type="SAM" id="MobiDB-lite"/>
    </source>
</evidence>
<dbReference type="InterPro" id="IPR045802">
    <property type="entry name" value="GRV2/DNAJC13_N"/>
</dbReference>
<feature type="region of interest" description="Disordered" evidence="1">
    <location>
        <begin position="1745"/>
        <end position="1897"/>
    </location>
</feature>
<dbReference type="GO" id="GO:0007032">
    <property type="term" value="P:endosome organization"/>
    <property type="evidence" value="ECO:0007669"/>
    <property type="project" value="InterPro"/>
</dbReference>
<dbReference type="FunFam" id="1.25.10.10:FF:001911">
    <property type="entry name" value="Uncharacterized protein"/>
    <property type="match status" value="1"/>
</dbReference>
<dbReference type="FunFam" id="1.10.287.110:FF:000007">
    <property type="entry name" value="DnaJ (Hsp40) homolog, subfamily C, member 13"/>
    <property type="match status" value="1"/>
</dbReference>
<dbReference type="InterPro" id="IPR001623">
    <property type="entry name" value="DnaJ_domain"/>
</dbReference>
<dbReference type="SUPFAM" id="SSF46565">
    <property type="entry name" value="Chaperone J-domain"/>
    <property type="match status" value="1"/>
</dbReference>
<dbReference type="InterPro" id="IPR011989">
    <property type="entry name" value="ARM-like"/>
</dbReference>
<dbReference type="Pfam" id="PF14237">
    <property type="entry name" value="GYF_2"/>
    <property type="match status" value="1"/>
</dbReference>
<dbReference type="InterPro" id="IPR016024">
    <property type="entry name" value="ARM-type_fold"/>
</dbReference>
<dbReference type="PANTHER" id="PTHR36983">
    <property type="entry name" value="DNAJ HOMOLOG SUBFAMILY C MEMBER 13"/>
    <property type="match status" value="1"/>
</dbReference>
<name>A0AAN7YVU7_9MYCE</name>
<feature type="compositionally biased region" description="Low complexity" evidence="1">
    <location>
        <begin position="1875"/>
        <end position="1897"/>
    </location>
</feature>
<proteinExistence type="predicted"/>
<keyword evidence="4" id="KW-1185">Reference proteome</keyword>
<dbReference type="GO" id="GO:0010008">
    <property type="term" value="C:endosome membrane"/>
    <property type="evidence" value="ECO:0007669"/>
    <property type="project" value="TreeGrafter"/>
</dbReference>
<dbReference type="Gene3D" id="1.10.287.110">
    <property type="entry name" value="DnaJ domain"/>
    <property type="match status" value="1"/>
</dbReference>
<feature type="compositionally biased region" description="Basic and acidic residues" evidence="1">
    <location>
        <begin position="1753"/>
        <end position="1762"/>
    </location>
</feature>
<protein>
    <recommendedName>
        <fullName evidence="2">J domain-containing protein</fullName>
    </recommendedName>
</protein>
<feature type="domain" description="J" evidence="2">
    <location>
        <begin position="1352"/>
        <end position="1427"/>
    </location>
</feature>
<evidence type="ECO:0000313" key="4">
    <source>
        <dbReference type="Proteomes" id="UP001344447"/>
    </source>
</evidence>
<accession>A0AAN7YVU7</accession>
<comment type="caution">
    <text evidence="3">The sequence shown here is derived from an EMBL/GenBank/DDBJ whole genome shotgun (WGS) entry which is preliminary data.</text>
</comment>
<evidence type="ECO:0000313" key="3">
    <source>
        <dbReference type="EMBL" id="KAK5580326.1"/>
    </source>
</evidence>
<dbReference type="GO" id="GO:2000641">
    <property type="term" value="P:regulation of early endosome to late endosome transport"/>
    <property type="evidence" value="ECO:0007669"/>
    <property type="project" value="InterPro"/>
</dbReference>